<dbReference type="AlphaFoldDB" id="A0A150JMN3"/>
<evidence type="ECO:0000313" key="2">
    <source>
        <dbReference type="EMBL" id="KYC54720.1"/>
    </source>
</evidence>
<gene>
    <name evidence="2" type="ORF">AN188_00758</name>
    <name evidence="3" type="ORF">APG09_00010</name>
</gene>
<name>A0A150JMN3_9EURY</name>
<reference evidence="3 4" key="1">
    <citation type="journal article" date="2016" name="ISME J.">
        <title>Chasing the elusive Euryarchaeota class WSA2: genomes reveal a uniquely fastidious methyl-reducing methanogen.</title>
        <authorList>
            <person name="Nobu M.K."/>
            <person name="Narihiro T."/>
            <person name="Kuroda K."/>
            <person name="Mei R."/>
            <person name="Liu W.T."/>
        </authorList>
    </citation>
    <scope>NUCLEOTIDE SEQUENCE [LARGE SCALE GENOMIC DNA]</scope>
    <source>
        <strain evidence="2">ADurb1013_Bin02101</strain>
        <strain evidence="3">ADurb1213_Bin02801</strain>
    </source>
</reference>
<dbReference type="EMBL" id="LNJB01000008">
    <property type="protein sequence ID" value="KYC54720.1"/>
    <property type="molecule type" value="Genomic_DNA"/>
</dbReference>
<accession>A0A150JMN3</accession>
<evidence type="ECO:0000256" key="1">
    <source>
        <dbReference type="SAM" id="MobiDB-lite"/>
    </source>
</evidence>
<dbReference type="Proteomes" id="UP000092420">
    <property type="component" value="Unassembled WGS sequence"/>
</dbReference>
<accession>A0A150JBZ5</accession>
<comment type="caution">
    <text evidence="3">The sequence shown here is derived from an EMBL/GenBank/DDBJ whole genome shotgun (WGS) entry which is preliminary data.</text>
</comment>
<accession>A0A150JFJ1</accession>
<proteinExistence type="predicted"/>
<sequence>MSRRIPALFIILILISITLGCTSSDKGQTAKDVLQDWRNQDFNPIGESKVPTPTPSKGETPSGSIACPIQITDYRQRFEGNKVYFEGNVYNYGDASYKNPKVACVKLYIFFYNKNGDMIGEESYTLGVRELKYGEKYPFTASVNIRPGTERFMVKVRCCNR</sequence>
<dbReference type="PROSITE" id="PS51257">
    <property type="entry name" value="PROKAR_LIPOPROTEIN"/>
    <property type="match status" value="1"/>
</dbReference>
<dbReference type="EMBL" id="LNJE01000001">
    <property type="protein sequence ID" value="KYC58540.1"/>
    <property type="molecule type" value="Genomic_DNA"/>
</dbReference>
<protein>
    <recommendedName>
        <fullName evidence="5">Lipoprotein</fullName>
    </recommendedName>
</protein>
<organism evidence="3">
    <name type="scientific">Candidatus Methanofastidiosum methylothiophilum</name>
    <dbReference type="NCBI Taxonomy" id="1705564"/>
    <lineage>
        <taxon>Archaea</taxon>
        <taxon>Methanobacteriati</taxon>
        <taxon>Methanobacteriota</taxon>
        <taxon>Stenosarchaea group</taxon>
        <taxon>Candidatus Methanofastidiosia</taxon>
        <taxon>Candidatus Methanofastidiosales</taxon>
        <taxon>Candidatus Methanofastidiosaceae</taxon>
        <taxon>Candidatus Methanofastidiosum</taxon>
    </lineage>
</organism>
<evidence type="ECO:0008006" key="5">
    <source>
        <dbReference type="Google" id="ProtNLM"/>
    </source>
</evidence>
<evidence type="ECO:0000313" key="3">
    <source>
        <dbReference type="EMBL" id="KYC58540.1"/>
    </source>
</evidence>
<feature type="region of interest" description="Disordered" evidence="1">
    <location>
        <begin position="42"/>
        <end position="64"/>
    </location>
</feature>
<evidence type="ECO:0000313" key="4">
    <source>
        <dbReference type="Proteomes" id="UP000092420"/>
    </source>
</evidence>